<dbReference type="EnsemblMetazoa" id="CLYHEMT000110.1">
    <property type="protein sequence ID" value="CLYHEMP000110.1"/>
    <property type="gene ID" value="CLYHEMG000110"/>
</dbReference>
<evidence type="ECO:0000256" key="2">
    <source>
        <dbReference type="SAM" id="Phobius"/>
    </source>
</evidence>
<sequence>PGCYVTIKDKKSGAVNSFKDFELVYLNSVLPNQVQSYHFQIWNCDNESVSFWSNVENSFVEKYFTLEQDNSILRTRNLSIWQGHAIRIIFDFNDAGQPNQCLFIKVPGTLVYPAVIKDIDASKASDVFVPPSVFIQPSSSSATSLDPTTTTTSITSDVFVPPSVFIQPSSSLATSLDPTTTTTSITSDVFVPPSVFIQPSSSLATYFNYTIIPTTSFRNTTSPTEEPPVVNNAPVIAGVTTSLAFLLVFSAALFYVLRKKLKKRQTVLPDDQLVLDETHSTSSSITNKSLSSAHEVENDADEKKEPVQTDYVMEFKGVDEYD</sequence>
<evidence type="ECO:0000313" key="3">
    <source>
        <dbReference type="EnsemblMetazoa" id="CLYHEMP000110.1"/>
    </source>
</evidence>
<evidence type="ECO:0000256" key="1">
    <source>
        <dbReference type="SAM" id="MobiDB-lite"/>
    </source>
</evidence>
<keyword evidence="4" id="KW-1185">Reference proteome</keyword>
<organism evidence="3 4">
    <name type="scientific">Clytia hemisphaerica</name>
    <dbReference type="NCBI Taxonomy" id="252671"/>
    <lineage>
        <taxon>Eukaryota</taxon>
        <taxon>Metazoa</taxon>
        <taxon>Cnidaria</taxon>
        <taxon>Hydrozoa</taxon>
        <taxon>Hydroidolina</taxon>
        <taxon>Leptothecata</taxon>
        <taxon>Obeliida</taxon>
        <taxon>Clytiidae</taxon>
        <taxon>Clytia</taxon>
    </lineage>
</organism>
<keyword evidence="2" id="KW-0812">Transmembrane</keyword>
<keyword evidence="2" id="KW-0472">Membrane</keyword>
<name>A0A7M5UQS3_9CNID</name>
<evidence type="ECO:0000313" key="4">
    <source>
        <dbReference type="Proteomes" id="UP000594262"/>
    </source>
</evidence>
<proteinExistence type="predicted"/>
<dbReference type="AlphaFoldDB" id="A0A7M5UQS3"/>
<accession>A0A7M5UQS3</accession>
<feature type="compositionally biased region" description="Basic and acidic residues" evidence="1">
    <location>
        <begin position="294"/>
        <end position="307"/>
    </location>
</feature>
<dbReference type="Proteomes" id="UP000594262">
    <property type="component" value="Unplaced"/>
</dbReference>
<protein>
    <submittedName>
        <fullName evidence="3">Uncharacterized protein</fullName>
    </submittedName>
</protein>
<feature type="compositionally biased region" description="Low complexity" evidence="1">
    <location>
        <begin position="280"/>
        <end position="292"/>
    </location>
</feature>
<feature type="transmembrane region" description="Helical" evidence="2">
    <location>
        <begin position="235"/>
        <end position="257"/>
    </location>
</feature>
<keyword evidence="2" id="KW-1133">Transmembrane helix</keyword>
<feature type="region of interest" description="Disordered" evidence="1">
    <location>
        <begin position="278"/>
        <end position="309"/>
    </location>
</feature>
<reference evidence="3" key="1">
    <citation type="submission" date="2021-01" db="UniProtKB">
        <authorList>
            <consortium name="EnsemblMetazoa"/>
        </authorList>
    </citation>
    <scope>IDENTIFICATION</scope>
</reference>